<dbReference type="Pfam" id="PF00903">
    <property type="entry name" value="Glyoxalase"/>
    <property type="match status" value="1"/>
</dbReference>
<dbReference type="PANTHER" id="PTHR21366">
    <property type="entry name" value="GLYOXALASE FAMILY PROTEIN"/>
    <property type="match status" value="1"/>
</dbReference>
<dbReference type="InterPro" id="IPR004360">
    <property type="entry name" value="Glyas_Fos-R_dOase_dom"/>
</dbReference>
<evidence type="ECO:0000313" key="2">
    <source>
        <dbReference type="EMBL" id="MYM26652.1"/>
    </source>
</evidence>
<dbReference type="InterPro" id="IPR029068">
    <property type="entry name" value="Glyas_Bleomycin-R_OHBP_Dase"/>
</dbReference>
<dbReference type="PROSITE" id="PS51819">
    <property type="entry name" value="VOC"/>
    <property type="match status" value="1"/>
</dbReference>
<accession>A0A6L8KLF8</accession>
<reference evidence="2 3" key="1">
    <citation type="submission" date="2019-12" db="EMBL/GenBank/DDBJ databases">
        <title>Novel species isolated from a subtropical stream in China.</title>
        <authorList>
            <person name="Lu H."/>
        </authorList>
    </citation>
    <scope>NUCLEOTIDE SEQUENCE [LARGE SCALE GENOMIC DNA]</scope>
    <source>
        <strain evidence="2 3">FT135W</strain>
    </source>
</reference>
<comment type="caution">
    <text evidence="2">The sequence shown here is derived from an EMBL/GenBank/DDBJ whole genome shotgun (WGS) entry which is preliminary data.</text>
</comment>
<evidence type="ECO:0000313" key="3">
    <source>
        <dbReference type="Proteomes" id="UP000479335"/>
    </source>
</evidence>
<gene>
    <name evidence="2" type="ORF">GTP46_28940</name>
</gene>
<dbReference type="Proteomes" id="UP000479335">
    <property type="component" value="Unassembled WGS sequence"/>
</dbReference>
<dbReference type="RefSeq" id="WP_161010083.1">
    <property type="nucleotide sequence ID" value="NZ_WWCN01000037.1"/>
</dbReference>
<sequence>MSIRQLNHAVLRVTNLEQSLAFYRDVLGLALVARLPKSAHSEEMLFLRSPHESGNHHDIALIGGAVAVPGGMGTSTQPGLFHLAFEVGTLSELEEMHEKLKKVGAFKFSADQTAHLSVYANDPDGLTVEVLWREPNSAWSYEEEMSRAPLDFSASRKVWGGELKTGAAAS</sequence>
<name>A0A6L8KLF8_9BURK</name>
<dbReference type="InterPro" id="IPR050383">
    <property type="entry name" value="GlyoxalaseI/FosfomycinResist"/>
</dbReference>
<protein>
    <submittedName>
        <fullName evidence="2">VOC family protein</fullName>
    </submittedName>
</protein>
<keyword evidence="3" id="KW-1185">Reference proteome</keyword>
<feature type="domain" description="VOC" evidence="1">
    <location>
        <begin position="5"/>
        <end position="133"/>
    </location>
</feature>
<dbReference type="EMBL" id="WWCN01000037">
    <property type="protein sequence ID" value="MYM26652.1"/>
    <property type="molecule type" value="Genomic_DNA"/>
</dbReference>
<dbReference type="SUPFAM" id="SSF54593">
    <property type="entry name" value="Glyoxalase/Bleomycin resistance protein/Dihydroxybiphenyl dioxygenase"/>
    <property type="match status" value="1"/>
</dbReference>
<dbReference type="AlphaFoldDB" id="A0A6L8KLF8"/>
<dbReference type="CDD" id="cd06587">
    <property type="entry name" value="VOC"/>
    <property type="match status" value="1"/>
</dbReference>
<dbReference type="PANTHER" id="PTHR21366:SF14">
    <property type="entry name" value="GLYOXALASE DOMAIN-CONTAINING PROTEIN 5"/>
    <property type="match status" value="1"/>
</dbReference>
<dbReference type="InterPro" id="IPR037523">
    <property type="entry name" value="VOC_core"/>
</dbReference>
<proteinExistence type="predicted"/>
<evidence type="ECO:0000259" key="1">
    <source>
        <dbReference type="PROSITE" id="PS51819"/>
    </source>
</evidence>
<organism evidence="2 3">
    <name type="scientific">Duganella flavida</name>
    <dbReference type="NCBI Taxonomy" id="2692175"/>
    <lineage>
        <taxon>Bacteria</taxon>
        <taxon>Pseudomonadati</taxon>
        <taxon>Pseudomonadota</taxon>
        <taxon>Betaproteobacteria</taxon>
        <taxon>Burkholderiales</taxon>
        <taxon>Oxalobacteraceae</taxon>
        <taxon>Telluria group</taxon>
        <taxon>Duganella</taxon>
    </lineage>
</organism>
<dbReference type="Gene3D" id="3.10.180.10">
    <property type="entry name" value="2,3-Dihydroxybiphenyl 1,2-Dioxygenase, domain 1"/>
    <property type="match status" value="1"/>
</dbReference>